<protein>
    <submittedName>
        <fullName evidence="1">Uncharacterized protein</fullName>
    </submittedName>
</protein>
<name>A0A060BHP1_9CAUD</name>
<organism evidence="1 2">
    <name type="scientific">Escherichia phage vB_EcoM_JS09</name>
    <dbReference type="NCBI Taxonomy" id="1430444"/>
    <lineage>
        <taxon>Viruses</taxon>
        <taxon>Duplodnaviria</taxon>
        <taxon>Heunggongvirae</taxon>
        <taxon>Uroviricota</taxon>
        <taxon>Caudoviricetes</taxon>
        <taxon>Pantevenvirales</taxon>
        <taxon>Straboviridae</taxon>
        <taxon>Tevenvirinae</taxon>
        <taxon>Mosigvirus</taxon>
        <taxon>Mosigvirus JS09</taxon>
    </lineage>
</organism>
<dbReference type="EMBL" id="KF582788">
    <property type="protein sequence ID" value="AIA80015.1"/>
    <property type="molecule type" value="Genomic_DNA"/>
</dbReference>
<accession>A0A060BHP1</accession>
<sequence length="66" mass="7662">MTTLNKRFGKAKPGCAAKRRYVFAQLEDVEYQINQVHITGIEPMCGLEALREVRDGYRRDIEEMSK</sequence>
<dbReference type="KEGG" id="vg:19524773"/>
<evidence type="ECO:0000313" key="2">
    <source>
        <dbReference type="Proteomes" id="UP000019733"/>
    </source>
</evidence>
<reference evidence="1" key="1">
    <citation type="submission" date="2015-07" db="EMBL/GenBank/DDBJ databases">
        <title>Isolation and characterization of a novel lytic T4-like coliphage vB_EcoM_JS09 infecting APEC.</title>
        <authorList>
            <person name="Zhou Y."/>
            <person name="Bao H.D."/>
            <person name="Zhang H."/>
            <person name="Wang R."/>
        </authorList>
    </citation>
    <scope>NUCLEOTIDE SEQUENCE</scope>
</reference>
<gene>
    <name evidence="1" type="ORF">JS09_048</name>
</gene>
<keyword evidence="2" id="KW-1185">Reference proteome</keyword>
<dbReference type="RefSeq" id="YP_009037371.1">
    <property type="nucleotide sequence ID" value="NC_024124.2"/>
</dbReference>
<dbReference type="Proteomes" id="UP000019733">
    <property type="component" value="Segment"/>
</dbReference>
<evidence type="ECO:0000313" key="1">
    <source>
        <dbReference type="EMBL" id="AIA80015.1"/>
    </source>
</evidence>
<dbReference type="GeneID" id="19524773"/>
<proteinExistence type="predicted"/>